<dbReference type="GO" id="GO:0000781">
    <property type="term" value="C:chromosome, telomeric region"/>
    <property type="evidence" value="ECO:0007669"/>
    <property type="project" value="GOC"/>
</dbReference>
<dbReference type="Pfam" id="PF00400">
    <property type="entry name" value="WD40"/>
    <property type="match status" value="2"/>
</dbReference>
<dbReference type="RefSeq" id="XP_002173960.1">
    <property type="nucleotide sequence ID" value="XM_002173924.2"/>
</dbReference>
<dbReference type="GO" id="GO:0006355">
    <property type="term" value="P:regulation of DNA-templated transcription"/>
    <property type="evidence" value="ECO:0007669"/>
    <property type="project" value="EnsemblFungi"/>
</dbReference>
<dbReference type="EMBL" id="KE651166">
    <property type="protein sequence ID" value="EEB07667.1"/>
    <property type="molecule type" value="Genomic_DNA"/>
</dbReference>
<dbReference type="HOGENOM" id="CLU_032142_0_0_1"/>
<protein>
    <submittedName>
        <fullName evidence="6">Set1C complex subunit Swd1</fullName>
    </submittedName>
</protein>
<keyword evidence="4" id="KW-0539">Nucleus</keyword>
<dbReference type="InterPro" id="IPR036322">
    <property type="entry name" value="WD40_repeat_dom_sf"/>
</dbReference>
<evidence type="ECO:0000256" key="5">
    <source>
        <dbReference type="PROSITE-ProRule" id="PRU00221"/>
    </source>
</evidence>
<dbReference type="GeneID" id="7049431"/>
<dbReference type="JaponicusDB" id="SJAG_02768">
    <property type="gene designation" value="swd1"/>
</dbReference>
<feature type="repeat" description="WD" evidence="5">
    <location>
        <begin position="62"/>
        <end position="103"/>
    </location>
</feature>
<comment type="subcellular location">
    <subcellularLocation>
        <location evidence="1">Nucleus</location>
    </subcellularLocation>
</comment>
<dbReference type="eggNOG" id="KOG1273">
    <property type="taxonomic scope" value="Eukaryota"/>
</dbReference>
<proteinExistence type="predicted"/>
<dbReference type="GO" id="GO:0000723">
    <property type="term" value="P:telomere maintenance"/>
    <property type="evidence" value="ECO:0007669"/>
    <property type="project" value="EnsemblFungi"/>
</dbReference>
<evidence type="ECO:0000313" key="7">
    <source>
        <dbReference type="JaponicusDB" id="SJAG_02768"/>
    </source>
</evidence>
<keyword evidence="3" id="KW-0677">Repeat</keyword>
<evidence type="ECO:0000256" key="4">
    <source>
        <dbReference type="ARBA" id="ARBA00023242"/>
    </source>
</evidence>
<dbReference type="GO" id="GO:0048188">
    <property type="term" value="C:Set1C/COMPASS complex"/>
    <property type="evidence" value="ECO:0000318"/>
    <property type="project" value="GO_Central"/>
</dbReference>
<dbReference type="InterPro" id="IPR037850">
    <property type="entry name" value="RBBP5/Swd1"/>
</dbReference>
<dbReference type="STRING" id="402676.B6K146"/>
<accession>B6K146</accession>
<gene>
    <name evidence="7" type="primary">swd1</name>
    <name evidence="6" type="ORF">SJAG_02768</name>
</gene>
<dbReference type="PROSITE" id="PS50082">
    <property type="entry name" value="WD_REPEATS_2"/>
    <property type="match status" value="1"/>
</dbReference>
<dbReference type="Proteomes" id="UP000001744">
    <property type="component" value="Unassembled WGS sequence"/>
</dbReference>
<evidence type="ECO:0000256" key="3">
    <source>
        <dbReference type="ARBA" id="ARBA00022737"/>
    </source>
</evidence>
<keyword evidence="8" id="KW-1185">Reference proteome</keyword>
<dbReference type="OrthoDB" id="196858at2759"/>
<dbReference type="PROSITE" id="PS00678">
    <property type="entry name" value="WD_REPEATS_1"/>
    <property type="match status" value="1"/>
</dbReference>
<organism evidence="6 8">
    <name type="scientific">Schizosaccharomyces japonicus (strain yFS275 / FY16936)</name>
    <name type="common">Fission yeast</name>
    <dbReference type="NCBI Taxonomy" id="402676"/>
    <lineage>
        <taxon>Eukaryota</taxon>
        <taxon>Fungi</taxon>
        <taxon>Dikarya</taxon>
        <taxon>Ascomycota</taxon>
        <taxon>Taphrinomycotina</taxon>
        <taxon>Schizosaccharomycetes</taxon>
        <taxon>Schizosaccharomycetales</taxon>
        <taxon>Schizosaccharomycetaceae</taxon>
        <taxon>Schizosaccharomyces</taxon>
    </lineage>
</organism>
<dbReference type="SUPFAM" id="SSF50978">
    <property type="entry name" value="WD40 repeat-like"/>
    <property type="match status" value="1"/>
</dbReference>
<dbReference type="Gene3D" id="2.130.10.10">
    <property type="entry name" value="YVTN repeat-like/Quinoprotein amine dehydrogenase"/>
    <property type="match status" value="2"/>
</dbReference>
<dbReference type="PANTHER" id="PTHR44040:SF1">
    <property type="entry name" value="RETINOBLASTOMA-BINDING PROTEIN 5"/>
    <property type="match status" value="1"/>
</dbReference>
<evidence type="ECO:0000256" key="1">
    <source>
        <dbReference type="ARBA" id="ARBA00004123"/>
    </source>
</evidence>
<dbReference type="SMART" id="SM00320">
    <property type="entry name" value="WD40"/>
    <property type="match status" value="5"/>
</dbReference>
<dbReference type="InterPro" id="IPR015943">
    <property type="entry name" value="WD40/YVTN_repeat-like_dom_sf"/>
</dbReference>
<reference evidence="6 8" key="1">
    <citation type="journal article" date="2011" name="Science">
        <title>Comparative functional genomics of the fission yeasts.</title>
        <authorList>
            <person name="Rhind N."/>
            <person name="Chen Z."/>
            <person name="Yassour M."/>
            <person name="Thompson D.A."/>
            <person name="Haas B.J."/>
            <person name="Habib N."/>
            <person name="Wapinski I."/>
            <person name="Roy S."/>
            <person name="Lin M.F."/>
            <person name="Heiman D.I."/>
            <person name="Young S.K."/>
            <person name="Furuya K."/>
            <person name="Guo Y."/>
            <person name="Pidoux A."/>
            <person name="Chen H.M."/>
            <person name="Robbertse B."/>
            <person name="Goldberg J.M."/>
            <person name="Aoki K."/>
            <person name="Bayne E.H."/>
            <person name="Berlin A.M."/>
            <person name="Desjardins C.A."/>
            <person name="Dobbs E."/>
            <person name="Dukaj L."/>
            <person name="Fan L."/>
            <person name="FitzGerald M.G."/>
            <person name="French C."/>
            <person name="Gujja S."/>
            <person name="Hansen K."/>
            <person name="Keifenheim D."/>
            <person name="Levin J.Z."/>
            <person name="Mosher R.A."/>
            <person name="Mueller C.A."/>
            <person name="Pfiffner J."/>
            <person name="Priest M."/>
            <person name="Russ C."/>
            <person name="Smialowska A."/>
            <person name="Swoboda P."/>
            <person name="Sykes S.M."/>
            <person name="Vaughn M."/>
            <person name="Vengrova S."/>
            <person name="Yoder R."/>
            <person name="Zeng Q."/>
            <person name="Allshire R."/>
            <person name="Baulcombe D."/>
            <person name="Birren B.W."/>
            <person name="Brown W."/>
            <person name="Ekwall K."/>
            <person name="Kellis M."/>
            <person name="Leatherwood J."/>
            <person name="Levin H."/>
            <person name="Margalit H."/>
            <person name="Martienssen R."/>
            <person name="Nieduszynski C.A."/>
            <person name="Spatafora J.W."/>
            <person name="Friedman N."/>
            <person name="Dalgaard J.Z."/>
            <person name="Baumann P."/>
            <person name="Niki H."/>
            <person name="Regev A."/>
            <person name="Nusbaum C."/>
        </authorList>
    </citation>
    <scope>NUCLEOTIDE SEQUENCE [LARGE SCALE GENOMIC DNA]</scope>
    <source>
        <strain evidence="8">yFS275 / FY16936</strain>
    </source>
</reference>
<dbReference type="AlphaFoldDB" id="B6K146"/>
<sequence>MNLGLIDPFSISDYPESLGNVLKKGHATSIRFNEKGSALAAGLVNGTVFVWNLVTLSVIRKLKGHTRAIQSVRWSSCGRYLLTASRDWKCILWDLKDATIVYSIRFQGPLWQAELHPSDINKFVVSIYEELPQFVIVRDGKPERYPLPTDSSAIISSTDTKKKRNSKLKHVTVSCVFLSNGKYVLAGTSKGWLNVIDTETQNIIACQRIASQTIKQIRLSVCKRYAIVNCTDRVIRTLSIQDFNHLEVEHKFQDVVNKLQWNACGFSPTGEYVLATAYQAAHAIYIWERSMGSLVRILEGPKEELVDVDWHPVFPRIAAVGLDTGSIYIWSAKQEESWSAFAPDFQELKENIDYEEKEDEFDIYDEDLVTNTEQEDQSQAVTLTLGDKLETQYLVPLSLTTTNSSDASSYQDD</sequence>
<dbReference type="PROSITE" id="PS50294">
    <property type="entry name" value="WD_REPEATS_REGION"/>
    <property type="match status" value="1"/>
</dbReference>
<dbReference type="InterPro" id="IPR019775">
    <property type="entry name" value="WD40_repeat_CS"/>
</dbReference>
<dbReference type="GO" id="GO:0042800">
    <property type="term" value="F:histone H3K4 methyltransferase activity"/>
    <property type="evidence" value="ECO:0007669"/>
    <property type="project" value="EnsemblFungi"/>
</dbReference>
<keyword evidence="2 5" id="KW-0853">WD repeat</keyword>
<evidence type="ECO:0000313" key="8">
    <source>
        <dbReference type="Proteomes" id="UP000001744"/>
    </source>
</evidence>
<evidence type="ECO:0000256" key="2">
    <source>
        <dbReference type="ARBA" id="ARBA00022574"/>
    </source>
</evidence>
<dbReference type="OMA" id="DYEDDIM"/>
<dbReference type="GO" id="GO:0031509">
    <property type="term" value="P:subtelomeric heterochromatin formation"/>
    <property type="evidence" value="ECO:0007669"/>
    <property type="project" value="EnsemblFungi"/>
</dbReference>
<evidence type="ECO:0000313" key="6">
    <source>
        <dbReference type="EMBL" id="EEB07667.1"/>
    </source>
</evidence>
<dbReference type="VEuPathDB" id="FungiDB:SJAG_02768"/>
<name>B6K146_SCHJY</name>
<dbReference type="PANTHER" id="PTHR44040">
    <property type="entry name" value="RETINOBLASTOMA-BINDING PROTEIN 5"/>
    <property type="match status" value="1"/>
</dbReference>
<dbReference type="InterPro" id="IPR001680">
    <property type="entry name" value="WD40_rpt"/>
</dbReference>